<evidence type="ECO:0000259" key="7">
    <source>
        <dbReference type="PROSITE" id="PS51225"/>
    </source>
</evidence>
<gene>
    <name evidence="8" type="ORF">LSTR_LSTR011744</name>
</gene>
<dbReference type="InterPro" id="IPR050578">
    <property type="entry name" value="MARVEL-CKLF_proteins"/>
</dbReference>
<proteinExistence type="predicted"/>
<keyword evidence="4 5" id="KW-0472">Membrane</keyword>
<evidence type="ECO:0000313" key="8">
    <source>
        <dbReference type="EMBL" id="RZF34502.1"/>
    </source>
</evidence>
<protein>
    <recommendedName>
        <fullName evidence="7">MARVEL domain-containing protein</fullName>
    </recommendedName>
</protein>
<keyword evidence="9" id="KW-1185">Reference proteome</keyword>
<dbReference type="PANTHER" id="PTHR22776:SF92">
    <property type="entry name" value="LD04844P"/>
    <property type="match status" value="1"/>
</dbReference>
<name>A0A482WMQ5_LAOST</name>
<comment type="subcellular location">
    <subcellularLocation>
        <location evidence="1">Membrane</location>
        <topology evidence="1">Multi-pass membrane protein</topology>
    </subcellularLocation>
</comment>
<dbReference type="InParanoid" id="A0A482WMQ5"/>
<evidence type="ECO:0000313" key="9">
    <source>
        <dbReference type="Proteomes" id="UP000291343"/>
    </source>
</evidence>
<reference evidence="8 9" key="1">
    <citation type="journal article" date="2017" name="Gigascience">
        <title>Genome sequence of the small brown planthopper, Laodelphax striatellus.</title>
        <authorList>
            <person name="Zhu J."/>
            <person name="Jiang F."/>
            <person name="Wang X."/>
            <person name="Yang P."/>
            <person name="Bao Y."/>
            <person name="Zhao W."/>
            <person name="Wang W."/>
            <person name="Lu H."/>
            <person name="Wang Q."/>
            <person name="Cui N."/>
            <person name="Li J."/>
            <person name="Chen X."/>
            <person name="Luo L."/>
            <person name="Yu J."/>
            <person name="Kang L."/>
            <person name="Cui F."/>
        </authorList>
    </citation>
    <scope>NUCLEOTIDE SEQUENCE [LARGE SCALE GENOMIC DNA]</scope>
    <source>
        <strain evidence="8">Lst14</strain>
    </source>
</reference>
<organism evidence="8 9">
    <name type="scientific">Laodelphax striatellus</name>
    <name type="common">Small brown planthopper</name>
    <name type="synonym">Delphax striatella</name>
    <dbReference type="NCBI Taxonomy" id="195883"/>
    <lineage>
        <taxon>Eukaryota</taxon>
        <taxon>Metazoa</taxon>
        <taxon>Ecdysozoa</taxon>
        <taxon>Arthropoda</taxon>
        <taxon>Hexapoda</taxon>
        <taxon>Insecta</taxon>
        <taxon>Pterygota</taxon>
        <taxon>Neoptera</taxon>
        <taxon>Paraneoptera</taxon>
        <taxon>Hemiptera</taxon>
        <taxon>Auchenorrhyncha</taxon>
        <taxon>Fulgoroidea</taxon>
        <taxon>Delphacidae</taxon>
        <taxon>Criomorphinae</taxon>
        <taxon>Laodelphax</taxon>
    </lineage>
</organism>
<evidence type="ECO:0000256" key="2">
    <source>
        <dbReference type="ARBA" id="ARBA00022692"/>
    </source>
</evidence>
<feature type="transmembrane region" description="Helical" evidence="6">
    <location>
        <begin position="162"/>
        <end position="187"/>
    </location>
</feature>
<dbReference type="Pfam" id="PF01284">
    <property type="entry name" value="MARVEL"/>
    <property type="match status" value="1"/>
</dbReference>
<keyword evidence="3 6" id="KW-1133">Transmembrane helix</keyword>
<dbReference type="EMBL" id="QKKF02031305">
    <property type="protein sequence ID" value="RZF34502.1"/>
    <property type="molecule type" value="Genomic_DNA"/>
</dbReference>
<evidence type="ECO:0000256" key="4">
    <source>
        <dbReference type="ARBA" id="ARBA00023136"/>
    </source>
</evidence>
<feature type="transmembrane region" description="Helical" evidence="6">
    <location>
        <begin position="91"/>
        <end position="116"/>
    </location>
</feature>
<comment type="caution">
    <text evidence="8">The sequence shown here is derived from an EMBL/GenBank/DDBJ whole genome shotgun (WGS) entry which is preliminary data.</text>
</comment>
<dbReference type="AlphaFoldDB" id="A0A482WMQ5"/>
<dbReference type="FunCoup" id="A0A482WMQ5">
    <property type="interactions" value="3"/>
</dbReference>
<keyword evidence="2 5" id="KW-0812">Transmembrane</keyword>
<feature type="transmembrane region" description="Helical" evidence="6">
    <location>
        <begin position="59"/>
        <end position="79"/>
    </location>
</feature>
<evidence type="ECO:0000256" key="5">
    <source>
        <dbReference type="PROSITE-ProRule" id="PRU00581"/>
    </source>
</evidence>
<feature type="transmembrane region" description="Helical" evidence="6">
    <location>
        <begin position="128"/>
        <end position="147"/>
    </location>
</feature>
<dbReference type="STRING" id="195883.A0A482WMQ5"/>
<dbReference type="Proteomes" id="UP000291343">
    <property type="component" value="Unassembled WGS sequence"/>
</dbReference>
<dbReference type="PANTHER" id="PTHR22776">
    <property type="entry name" value="MARVEL-CONTAINING POTENTIAL LIPID RAFT-ASSOCIATED PROTEIN"/>
    <property type="match status" value="1"/>
</dbReference>
<feature type="domain" description="MARVEL" evidence="7">
    <location>
        <begin position="52"/>
        <end position="191"/>
    </location>
</feature>
<accession>A0A482WMQ5</accession>
<dbReference type="PROSITE" id="PS51225">
    <property type="entry name" value="MARVEL"/>
    <property type="match status" value="1"/>
</dbReference>
<evidence type="ECO:0000256" key="1">
    <source>
        <dbReference type="ARBA" id="ARBA00004141"/>
    </source>
</evidence>
<evidence type="ECO:0000256" key="6">
    <source>
        <dbReference type="SAM" id="Phobius"/>
    </source>
</evidence>
<sequence>MASYTAQTKTTGYTSAYPSTGYKQCAQMSHTVTVTRTTTSTTTSAIILNTGYMKTLPGFLKLLQVICGAIALAIVIHYRDRYRYVPGFPELFFMCVATTFLIGSVALLLSCLISLSTASIIAKTIYEVVYHMFGFLFYLVASVVLMVEVNTSNTWYGRNNYYTPYLCASILGLILTALYLLSTIFAYKSYRGP</sequence>
<evidence type="ECO:0000256" key="3">
    <source>
        <dbReference type="ARBA" id="ARBA00022989"/>
    </source>
</evidence>
<dbReference type="OrthoDB" id="6481667at2759"/>
<dbReference type="GO" id="GO:0016020">
    <property type="term" value="C:membrane"/>
    <property type="evidence" value="ECO:0007669"/>
    <property type="project" value="UniProtKB-SubCell"/>
</dbReference>
<dbReference type="InterPro" id="IPR008253">
    <property type="entry name" value="Marvel"/>
</dbReference>